<evidence type="ECO:0000256" key="5">
    <source>
        <dbReference type="ARBA" id="ARBA00022725"/>
    </source>
</evidence>
<dbReference type="Proteomes" id="UP000279307">
    <property type="component" value="Chromosome 6"/>
</dbReference>
<evidence type="ECO:0000256" key="6">
    <source>
        <dbReference type="ARBA" id="ARBA00022989"/>
    </source>
</evidence>
<dbReference type="GO" id="GO:0007165">
    <property type="term" value="P:signal transduction"/>
    <property type="evidence" value="ECO:0007669"/>
    <property type="project" value="UniProtKB-KW"/>
</dbReference>
<keyword evidence="7 10" id="KW-0472">Membrane</keyword>
<evidence type="ECO:0000256" key="3">
    <source>
        <dbReference type="ARBA" id="ARBA00022606"/>
    </source>
</evidence>
<evidence type="ECO:0000256" key="10">
    <source>
        <dbReference type="RuleBase" id="RU351113"/>
    </source>
</evidence>
<evidence type="ECO:0000256" key="9">
    <source>
        <dbReference type="ARBA" id="ARBA00023224"/>
    </source>
</evidence>
<dbReference type="PANTHER" id="PTHR21137">
    <property type="entry name" value="ODORANT RECEPTOR"/>
    <property type="match status" value="1"/>
</dbReference>
<feature type="transmembrane region" description="Helical" evidence="10">
    <location>
        <begin position="265"/>
        <end position="288"/>
    </location>
</feature>
<comment type="similarity">
    <text evidence="10">Belongs to the insect chemoreceptor superfamily. Heteromeric odorant receptor channel (TC 1.A.69) family.</text>
</comment>
<dbReference type="GO" id="GO:0005549">
    <property type="term" value="F:odorant binding"/>
    <property type="evidence" value="ECO:0007669"/>
    <property type="project" value="InterPro"/>
</dbReference>
<comment type="subcellular location">
    <subcellularLocation>
        <location evidence="1 10">Cell membrane</location>
        <topology evidence="1 10">Multi-pass membrane protein</topology>
    </subcellularLocation>
</comment>
<evidence type="ECO:0000256" key="1">
    <source>
        <dbReference type="ARBA" id="ARBA00004651"/>
    </source>
</evidence>
<sequence>MTICVVDQHFSLNKILLRAVALWPYRRTKLIDFHLFLVLVILISFILVQLTTFLTTEWTSDVAIKILSSALYSTIYVVKYNSFWFNANTIRCLFEKFQYIYDELTDDSEIAIIKEYGHEAKRFTILMSLSGVFSSITMCLLPIFPRILGIFMSINVSEEHFMIHIPREYFIDQEKYYYCILLHMDVSFFMGAMILVATGTLIFSCIKYICGLFRIASCRIDQTVECPMFQSAGLSKDFILYKKIVHAIDIHRKAIELCDMLKSNFVGTCFLLVLVGVISLSLNLYGLHQAMMLGSATEEYLVYVKCMLVILIYMFVGNYIGQEIADHHNHMFISIYNIKWYVTPLYIQRIILFLLQRGTRNFQIVVGGLFVVSMESATMLLSTSISYFTVLHSIQQNDVTK</sequence>
<gene>
    <name evidence="11" type="ORF">DMN91_006195</name>
    <name evidence="12" type="ORF">DMN91_006198</name>
</gene>
<evidence type="ECO:0000313" key="11">
    <source>
        <dbReference type="EMBL" id="RLU21819.1"/>
    </source>
</evidence>
<feature type="transmembrane region" description="Helical" evidence="10">
    <location>
        <begin position="186"/>
        <end position="210"/>
    </location>
</feature>
<evidence type="ECO:0000256" key="4">
    <source>
        <dbReference type="ARBA" id="ARBA00022692"/>
    </source>
</evidence>
<reference evidence="12" key="1">
    <citation type="journal article" date="2018" name="Genome Res.">
        <title>The genomic architecture and molecular evolution of ant odorant receptors.</title>
        <authorList>
            <person name="McKenzie S.K."/>
            <person name="Kronauer D.J.C."/>
        </authorList>
    </citation>
    <scope>NUCLEOTIDE SEQUENCE [LARGE SCALE GENOMIC DNA]</scope>
    <source>
        <strain evidence="12">Clonal line C1</strain>
    </source>
</reference>
<dbReference type="InterPro" id="IPR004117">
    <property type="entry name" value="7tm6_olfct_rcpt"/>
</dbReference>
<keyword evidence="8 10" id="KW-0675">Receptor</keyword>
<dbReference type="OrthoDB" id="7699053at2759"/>
<protein>
    <recommendedName>
        <fullName evidence="10">Odorant receptor</fullName>
    </recommendedName>
</protein>
<organism evidence="12">
    <name type="scientific">Ooceraea biroi</name>
    <name type="common">Clonal raider ant</name>
    <name type="synonym">Cerapachys biroi</name>
    <dbReference type="NCBI Taxonomy" id="2015173"/>
    <lineage>
        <taxon>Eukaryota</taxon>
        <taxon>Metazoa</taxon>
        <taxon>Ecdysozoa</taxon>
        <taxon>Arthropoda</taxon>
        <taxon>Hexapoda</taxon>
        <taxon>Insecta</taxon>
        <taxon>Pterygota</taxon>
        <taxon>Neoptera</taxon>
        <taxon>Endopterygota</taxon>
        <taxon>Hymenoptera</taxon>
        <taxon>Apocrita</taxon>
        <taxon>Aculeata</taxon>
        <taxon>Formicoidea</taxon>
        <taxon>Formicidae</taxon>
        <taxon>Dorylinae</taxon>
        <taxon>Ooceraea</taxon>
    </lineage>
</organism>
<keyword evidence="4 10" id="KW-0812">Transmembrane</keyword>
<feature type="transmembrane region" description="Helical" evidence="10">
    <location>
        <begin position="35"/>
        <end position="56"/>
    </location>
</feature>
<accession>A0A3L8DNM0</accession>
<reference evidence="12" key="2">
    <citation type="submission" date="2018-07" db="EMBL/GenBank/DDBJ databases">
        <authorList>
            <person name="Mckenzie S.K."/>
            <person name="Kronauer D.J.C."/>
        </authorList>
    </citation>
    <scope>NUCLEOTIDE SEQUENCE</scope>
    <source>
        <strain evidence="12">Clonal line C1</strain>
    </source>
</reference>
<dbReference type="GO" id="GO:0005886">
    <property type="term" value="C:plasma membrane"/>
    <property type="evidence" value="ECO:0007669"/>
    <property type="project" value="UniProtKB-SubCell"/>
</dbReference>
<evidence type="ECO:0000313" key="12">
    <source>
        <dbReference type="EMBL" id="RLU21822.1"/>
    </source>
</evidence>
<comment type="caution">
    <text evidence="10">Lacks conserved residue(s) required for the propagation of feature annotation.</text>
</comment>
<dbReference type="PANTHER" id="PTHR21137:SF35">
    <property type="entry name" value="ODORANT RECEPTOR 19A-RELATED"/>
    <property type="match status" value="1"/>
</dbReference>
<evidence type="ECO:0000256" key="7">
    <source>
        <dbReference type="ARBA" id="ARBA00023136"/>
    </source>
</evidence>
<proteinExistence type="inferred from homology"/>
<evidence type="ECO:0000256" key="2">
    <source>
        <dbReference type="ARBA" id="ARBA00022475"/>
    </source>
</evidence>
<dbReference type="GO" id="GO:0004984">
    <property type="term" value="F:olfactory receptor activity"/>
    <property type="evidence" value="ECO:0007669"/>
    <property type="project" value="InterPro"/>
</dbReference>
<name>A0A3L8DNM0_OOCBI</name>
<dbReference type="AlphaFoldDB" id="A0A3L8DNM0"/>
<keyword evidence="2" id="KW-1003">Cell membrane</keyword>
<feature type="transmembrane region" description="Helical" evidence="10">
    <location>
        <begin position="340"/>
        <end position="358"/>
    </location>
</feature>
<dbReference type="EMBL" id="QOIP01000006">
    <property type="protein sequence ID" value="RLU21822.1"/>
    <property type="molecule type" value="Genomic_DNA"/>
</dbReference>
<keyword evidence="3 10" id="KW-0716">Sensory transduction</keyword>
<keyword evidence="5 10" id="KW-0552">Olfaction</keyword>
<comment type="caution">
    <text evidence="12">The sequence shown here is derived from an EMBL/GenBank/DDBJ whole genome shotgun (WGS) entry which is preliminary data.</text>
</comment>
<keyword evidence="9 10" id="KW-0807">Transducer</keyword>
<evidence type="ECO:0000256" key="8">
    <source>
        <dbReference type="ARBA" id="ARBA00023170"/>
    </source>
</evidence>
<feature type="transmembrane region" description="Helical" evidence="10">
    <location>
        <begin position="300"/>
        <end position="320"/>
    </location>
</feature>
<feature type="transmembrane region" description="Helical" evidence="10">
    <location>
        <begin position="364"/>
        <end position="391"/>
    </location>
</feature>
<dbReference type="EMBL" id="QOIP01000006">
    <property type="protein sequence ID" value="RLU21819.1"/>
    <property type="molecule type" value="Genomic_DNA"/>
</dbReference>
<dbReference type="Pfam" id="PF02949">
    <property type="entry name" value="7tm_6"/>
    <property type="match status" value="1"/>
</dbReference>
<keyword evidence="6 10" id="KW-1133">Transmembrane helix</keyword>
<feature type="transmembrane region" description="Helical" evidence="10">
    <location>
        <begin position="123"/>
        <end position="144"/>
    </location>
</feature>
<feature type="transmembrane region" description="Helical" evidence="10">
    <location>
        <begin position="62"/>
        <end position="78"/>
    </location>
</feature>